<proteinExistence type="predicted"/>
<accession>A0A378VU84</accession>
<reference evidence="1" key="1">
    <citation type="submission" date="2018-06" db="EMBL/GenBank/DDBJ databases">
        <authorList>
            <consortium name="Pathogen Informatics"/>
            <person name="Doyle S."/>
        </authorList>
    </citation>
    <scope>NUCLEOTIDE SEQUENCE [LARGE SCALE GENOMIC DNA]</scope>
    <source>
        <strain evidence="1">NCTC11421</strain>
    </source>
</reference>
<protein>
    <submittedName>
        <fullName evidence="1">Uncharacterized protein</fullName>
    </submittedName>
</protein>
<organism evidence="1">
    <name type="scientific">Neisseria gonorrhoeae</name>
    <dbReference type="NCBI Taxonomy" id="485"/>
    <lineage>
        <taxon>Bacteria</taxon>
        <taxon>Pseudomonadati</taxon>
        <taxon>Pseudomonadota</taxon>
        <taxon>Betaproteobacteria</taxon>
        <taxon>Neisseriales</taxon>
        <taxon>Neisseriaceae</taxon>
        <taxon>Neisseria</taxon>
    </lineage>
</organism>
<dbReference type="EMBL" id="UGRI01000001">
    <property type="protein sequence ID" value="SUA20623.1"/>
    <property type="molecule type" value="Genomic_DNA"/>
</dbReference>
<dbReference type="AlphaFoldDB" id="A0A378VU84"/>
<gene>
    <name evidence="1" type="ORF">NCTC11421_00716</name>
</gene>
<sequence length="93" mass="10335">MPPYFITLLTMEIQKRGENAHYNPTGFHTVRFCGFQSVFAVSGNAAFACAAKASGGGCYNSQFAPYLRQVLINFMIFSFTKFLKNVFAGFVKV</sequence>
<evidence type="ECO:0000313" key="1">
    <source>
        <dbReference type="EMBL" id="SUA20623.1"/>
    </source>
</evidence>
<name>A0A378VU84_NEIGO</name>